<dbReference type="InterPro" id="IPR050515">
    <property type="entry name" value="Beta-lactam/transpept"/>
</dbReference>
<sequence>MTKELRRVSLVLLAMVIALFASTSWIQVIDADALAENPDNKRALYDSYEVQRGSIIASGSAIASSVSTDDVYSWQRVYPDAEMWASVTGWINPVLGSATGMEQSMNQVLSGTAGSQFFSRVERIFTGQPPRGSNVVLTLDAAVQQVAYEALGDLEGAVIALNPETGAVIAMVSSPSFDTNLLALHDADATNEYYDSLVADPSNPLYNRAIAGDLNPPGSTFKLVVASAALSSGDYTPESTLPNPSTYTLPQSTSVVYNASRGTCGDGDEVTIADALRLSCNIPFAELAVELGDDVIREEAEKYGFNSSVEIPLVSTPSVYPRALDDAQTALTGFGQGQVTATPIQMAMVSAGIANEGVVMTPRMLSRVIGPDLTSQETFESTEFAQALEADVAEEMVAMMVANVSDGAASGARIDGVEVGGKTGTSENGADDPYTLWFTGFAPADDPQVAVAVVIEDGGGQGQTGSGNSIASPIAKKVMEAVLSK</sequence>
<dbReference type="RefSeq" id="WP_337336703.1">
    <property type="nucleotide sequence ID" value="NZ_JBBDGL010000001.1"/>
</dbReference>
<dbReference type="InterPro" id="IPR036138">
    <property type="entry name" value="PBP_dimer_sf"/>
</dbReference>
<evidence type="ECO:0000313" key="4">
    <source>
        <dbReference type="Proteomes" id="UP001368654"/>
    </source>
</evidence>
<feature type="domain" description="Penicillin-binding protein transpeptidase" evidence="1">
    <location>
        <begin position="156"/>
        <end position="480"/>
    </location>
</feature>
<gene>
    <name evidence="3" type="ORF">WDU96_01455</name>
</gene>
<organism evidence="3 4">
    <name type="scientific">Microbacterium marmarense</name>
    <dbReference type="NCBI Taxonomy" id="3122051"/>
    <lineage>
        <taxon>Bacteria</taxon>
        <taxon>Bacillati</taxon>
        <taxon>Actinomycetota</taxon>
        <taxon>Actinomycetes</taxon>
        <taxon>Micrococcales</taxon>
        <taxon>Microbacteriaceae</taxon>
        <taxon>Microbacterium</taxon>
    </lineage>
</organism>
<dbReference type="InterPro" id="IPR001460">
    <property type="entry name" value="PCN-bd_Tpept"/>
</dbReference>
<dbReference type="InterPro" id="IPR054120">
    <property type="entry name" value="PBPA_dimer"/>
</dbReference>
<dbReference type="PANTHER" id="PTHR30627">
    <property type="entry name" value="PEPTIDOGLYCAN D,D-TRANSPEPTIDASE"/>
    <property type="match status" value="1"/>
</dbReference>
<protein>
    <submittedName>
        <fullName evidence="3">Penicillin-binding transpeptidase domain-containing protein</fullName>
    </submittedName>
</protein>
<reference evidence="3 4" key="1">
    <citation type="submission" date="2024-02" db="EMBL/GenBank/DDBJ databases">
        <authorList>
            <person name="Saticioglu I.B."/>
        </authorList>
    </citation>
    <scope>NUCLEOTIDE SEQUENCE [LARGE SCALE GENOMIC DNA]</scope>
    <source>
        <strain evidence="3 4">Mu-86</strain>
    </source>
</reference>
<dbReference type="SUPFAM" id="SSF56519">
    <property type="entry name" value="Penicillin binding protein dimerisation domain"/>
    <property type="match status" value="1"/>
</dbReference>
<dbReference type="Pfam" id="PF21922">
    <property type="entry name" value="PBP_dimer_2"/>
    <property type="match status" value="1"/>
</dbReference>
<keyword evidence="4" id="KW-1185">Reference proteome</keyword>
<accession>A0ABU8LQS6</accession>
<dbReference type="SUPFAM" id="SSF56601">
    <property type="entry name" value="beta-lactamase/transpeptidase-like"/>
    <property type="match status" value="1"/>
</dbReference>
<dbReference type="Gene3D" id="3.40.710.10">
    <property type="entry name" value="DD-peptidase/beta-lactamase superfamily"/>
    <property type="match status" value="1"/>
</dbReference>
<dbReference type="Proteomes" id="UP001368654">
    <property type="component" value="Unassembled WGS sequence"/>
</dbReference>
<comment type="caution">
    <text evidence="3">The sequence shown here is derived from an EMBL/GenBank/DDBJ whole genome shotgun (WGS) entry which is preliminary data.</text>
</comment>
<feature type="domain" description="Penicillin binding protein A dimerisation" evidence="2">
    <location>
        <begin position="52"/>
        <end position="135"/>
    </location>
</feature>
<dbReference type="Gene3D" id="3.90.1310.10">
    <property type="entry name" value="Penicillin-binding protein 2a (Domain 2)"/>
    <property type="match status" value="1"/>
</dbReference>
<evidence type="ECO:0000259" key="2">
    <source>
        <dbReference type="Pfam" id="PF21922"/>
    </source>
</evidence>
<name>A0ABU8LQS6_9MICO</name>
<evidence type="ECO:0000313" key="3">
    <source>
        <dbReference type="EMBL" id="MEJ1154263.1"/>
    </source>
</evidence>
<dbReference type="EMBL" id="JBBDGL010000001">
    <property type="protein sequence ID" value="MEJ1154263.1"/>
    <property type="molecule type" value="Genomic_DNA"/>
</dbReference>
<dbReference type="PANTHER" id="PTHR30627:SF24">
    <property type="entry name" value="PENICILLIN-BINDING PROTEIN 4B"/>
    <property type="match status" value="1"/>
</dbReference>
<dbReference type="InterPro" id="IPR012338">
    <property type="entry name" value="Beta-lactam/transpept-like"/>
</dbReference>
<evidence type="ECO:0000259" key="1">
    <source>
        <dbReference type="Pfam" id="PF00905"/>
    </source>
</evidence>
<dbReference type="Pfam" id="PF00905">
    <property type="entry name" value="Transpeptidase"/>
    <property type="match status" value="1"/>
</dbReference>
<proteinExistence type="predicted"/>